<evidence type="ECO:0000313" key="8">
    <source>
        <dbReference type="Proteomes" id="UP000321638"/>
    </source>
</evidence>
<dbReference type="Pfam" id="PF07992">
    <property type="entry name" value="Pyr_redox_2"/>
    <property type="match status" value="1"/>
</dbReference>
<dbReference type="InterPro" id="IPR036188">
    <property type="entry name" value="FAD/NAD-bd_sf"/>
</dbReference>
<accession>A0A5C8PM41</accession>
<dbReference type="EMBL" id="VDUZ01000016">
    <property type="protein sequence ID" value="TXL74891.1"/>
    <property type="molecule type" value="Genomic_DNA"/>
</dbReference>
<evidence type="ECO:0000256" key="3">
    <source>
        <dbReference type="ARBA" id="ARBA00022630"/>
    </source>
</evidence>
<dbReference type="PRINTS" id="PR00368">
    <property type="entry name" value="FADPNR"/>
</dbReference>
<comment type="cofactor">
    <cofactor evidence="1">
        <name>FAD</name>
        <dbReference type="ChEBI" id="CHEBI:57692"/>
    </cofactor>
</comment>
<keyword evidence="3" id="KW-0285">Flavoprotein</keyword>
<dbReference type="Proteomes" id="UP000321638">
    <property type="component" value="Unassembled WGS sequence"/>
</dbReference>
<evidence type="ECO:0000256" key="2">
    <source>
        <dbReference type="ARBA" id="ARBA00005272"/>
    </source>
</evidence>
<comment type="similarity">
    <text evidence="2">Belongs to the NADH dehydrogenase family.</text>
</comment>
<dbReference type="OrthoDB" id="9781621at2"/>
<dbReference type="PRINTS" id="PR00411">
    <property type="entry name" value="PNDRDTASEI"/>
</dbReference>
<keyword evidence="8" id="KW-1185">Reference proteome</keyword>
<dbReference type="SUPFAM" id="SSF51905">
    <property type="entry name" value="FAD/NAD(P)-binding domain"/>
    <property type="match status" value="1"/>
</dbReference>
<dbReference type="PANTHER" id="PTHR42913:SF3">
    <property type="entry name" value="64 KDA MITOCHONDRIAL NADH DEHYDROGENASE (EUROFUNG)"/>
    <property type="match status" value="1"/>
</dbReference>
<evidence type="ECO:0000313" key="7">
    <source>
        <dbReference type="EMBL" id="TXL74891.1"/>
    </source>
</evidence>
<evidence type="ECO:0000259" key="6">
    <source>
        <dbReference type="Pfam" id="PF07992"/>
    </source>
</evidence>
<organism evidence="7 8">
    <name type="scientific">Vineibacter terrae</name>
    <dbReference type="NCBI Taxonomy" id="2586908"/>
    <lineage>
        <taxon>Bacteria</taxon>
        <taxon>Pseudomonadati</taxon>
        <taxon>Pseudomonadota</taxon>
        <taxon>Alphaproteobacteria</taxon>
        <taxon>Hyphomicrobiales</taxon>
        <taxon>Vineibacter</taxon>
    </lineage>
</organism>
<keyword evidence="4" id="KW-0274">FAD</keyword>
<sequence length="465" mass="48014">MGPFLSPLPRGEGTASVLPYANPLPSTAMSQQTSMIRLPRRPSRWRQAMTRVLVIGSGFAGMWAALGAARARRDLGAAASSIDIDVVAPSSMLCLKPRLYQRHESVFEVDIAPLLSAVGVGFSAGTVASLDVAAHTARLVGNVAGLSYDALVVAAGSHTTPPPRPWRPHVHVLDSATEAFALRRHVAGLPQRPPSPGRYTAVVIGAGFTGLEIATELGGWLRDLAAGSGEAARVLMLDRADTPGASLGAGPQATILEALAKTGVTFRPSTSVSDITATDGDNVLTLADGSRIDAATVVWAAGLRANPLAGLAGPAADDGRLTVDSMLRVAGQNRIFAAGDSARASAAPRHDTLMSCQHAMPTGRVAGHNAMRALAGAPLIPYTQPGYQTCLDLGEAGGMLSHGWDRAVVWNGAKAKAVKRFINGPVIAPPAADRALELAHATPMPVATAEELAARWQALLGDAAA</sequence>
<dbReference type="GO" id="GO:0019646">
    <property type="term" value="P:aerobic electron transport chain"/>
    <property type="evidence" value="ECO:0007669"/>
    <property type="project" value="TreeGrafter"/>
</dbReference>
<dbReference type="PANTHER" id="PTHR42913">
    <property type="entry name" value="APOPTOSIS-INDUCING FACTOR 1"/>
    <property type="match status" value="1"/>
</dbReference>
<reference evidence="7 8" key="1">
    <citation type="submission" date="2019-06" db="EMBL/GenBank/DDBJ databases">
        <title>New taxonomy in bacterial strain CC-CFT640, isolated from vineyard.</title>
        <authorList>
            <person name="Lin S.-Y."/>
            <person name="Tsai C.-F."/>
            <person name="Young C.-C."/>
        </authorList>
    </citation>
    <scope>NUCLEOTIDE SEQUENCE [LARGE SCALE GENOMIC DNA]</scope>
    <source>
        <strain evidence="7 8">CC-CFT640</strain>
    </source>
</reference>
<dbReference type="AlphaFoldDB" id="A0A5C8PM41"/>
<gene>
    <name evidence="7" type="ORF">FHP25_15895</name>
</gene>
<name>A0A5C8PM41_9HYPH</name>
<dbReference type="InterPro" id="IPR023753">
    <property type="entry name" value="FAD/NAD-binding_dom"/>
</dbReference>
<protein>
    <recommendedName>
        <fullName evidence="6">FAD/NAD(P)-binding domain-containing protein</fullName>
    </recommendedName>
</protein>
<feature type="domain" description="FAD/NAD(P)-binding" evidence="6">
    <location>
        <begin position="51"/>
        <end position="363"/>
    </location>
</feature>
<evidence type="ECO:0000256" key="4">
    <source>
        <dbReference type="ARBA" id="ARBA00022827"/>
    </source>
</evidence>
<proteinExistence type="inferred from homology"/>
<dbReference type="Gene3D" id="3.50.50.100">
    <property type="match status" value="1"/>
</dbReference>
<keyword evidence="5" id="KW-0560">Oxidoreductase</keyword>
<evidence type="ECO:0000256" key="5">
    <source>
        <dbReference type="ARBA" id="ARBA00023002"/>
    </source>
</evidence>
<dbReference type="GO" id="GO:0003955">
    <property type="term" value="F:NAD(P)H dehydrogenase (quinone) activity"/>
    <property type="evidence" value="ECO:0007669"/>
    <property type="project" value="TreeGrafter"/>
</dbReference>
<dbReference type="InterPro" id="IPR051169">
    <property type="entry name" value="NADH-Q_oxidoreductase"/>
</dbReference>
<comment type="caution">
    <text evidence="7">The sequence shown here is derived from an EMBL/GenBank/DDBJ whole genome shotgun (WGS) entry which is preliminary data.</text>
</comment>
<evidence type="ECO:0000256" key="1">
    <source>
        <dbReference type="ARBA" id="ARBA00001974"/>
    </source>
</evidence>